<protein>
    <submittedName>
        <fullName evidence="1">Uncharacterized protein</fullName>
    </submittedName>
</protein>
<evidence type="ECO:0000313" key="2">
    <source>
        <dbReference type="Proteomes" id="UP000018861"/>
    </source>
</evidence>
<gene>
    <name evidence="1" type="ORF">JCM6292_2106</name>
</gene>
<sequence length="80" mass="8919">MWGYYDAYTAAQIELMAVDAPMVVYNHDKEKGKKGKDGQSFKKANALDILETASEWKRKYGDGASPTNISIDLKGFKLEA</sequence>
<dbReference type="Proteomes" id="UP000018861">
    <property type="component" value="Unassembled WGS sequence"/>
</dbReference>
<organism evidence="1 2">
    <name type="scientific">Bacteroides pyogenes JCM 6292</name>
    <dbReference type="NCBI Taxonomy" id="1235809"/>
    <lineage>
        <taxon>Bacteria</taxon>
        <taxon>Pseudomonadati</taxon>
        <taxon>Bacteroidota</taxon>
        <taxon>Bacteroidia</taxon>
        <taxon>Bacteroidales</taxon>
        <taxon>Bacteroidaceae</taxon>
        <taxon>Bacteroides</taxon>
    </lineage>
</organism>
<proteinExistence type="predicted"/>
<evidence type="ECO:0000313" key="1">
    <source>
        <dbReference type="EMBL" id="GAE15776.1"/>
    </source>
</evidence>
<dbReference type="AlphaFoldDB" id="W4P7J7"/>
<reference evidence="1 2" key="1">
    <citation type="journal article" date="2014" name="Genome Announc.">
        <title>Draft Genome Sequences of Three Strains of Bacteroides pyogenes Isolated from a Cat and Swine.</title>
        <authorList>
            <person name="Sakamoto M."/>
            <person name="Oshima K."/>
            <person name="Suda W."/>
            <person name="Kitamura K."/>
            <person name="Iida T."/>
            <person name="Hattori M."/>
            <person name="Ohkuma M."/>
        </authorList>
    </citation>
    <scope>NUCLEOTIDE SEQUENCE [LARGE SCALE GENOMIC DNA]</scope>
    <source>
        <strain evidence="1 2">JCM 6292</strain>
    </source>
</reference>
<accession>W4P7J7</accession>
<comment type="caution">
    <text evidence="1">The sequence shown here is derived from an EMBL/GenBank/DDBJ whole genome shotgun (WGS) entry which is preliminary data.</text>
</comment>
<dbReference type="EMBL" id="BAIQ01000021">
    <property type="protein sequence ID" value="GAE15776.1"/>
    <property type="molecule type" value="Genomic_DNA"/>
</dbReference>
<name>W4P7J7_9BACE</name>